<dbReference type="SUPFAM" id="SSF103088">
    <property type="entry name" value="OmpA-like"/>
    <property type="match status" value="1"/>
</dbReference>
<accession>A0A418WC61</accession>
<feature type="chain" id="PRO_5019355200" evidence="5">
    <location>
        <begin position="21"/>
        <end position="148"/>
    </location>
</feature>
<dbReference type="Proteomes" id="UP000284605">
    <property type="component" value="Unassembled WGS sequence"/>
</dbReference>
<evidence type="ECO:0000256" key="1">
    <source>
        <dbReference type="ARBA" id="ARBA00004442"/>
    </source>
</evidence>
<dbReference type="PROSITE" id="PS51123">
    <property type="entry name" value="OMPA_2"/>
    <property type="match status" value="1"/>
</dbReference>
<dbReference type="PANTHER" id="PTHR30329:SF21">
    <property type="entry name" value="LIPOPROTEIN YIAD-RELATED"/>
    <property type="match status" value="1"/>
</dbReference>
<dbReference type="RefSeq" id="WP_119778258.1">
    <property type="nucleotide sequence ID" value="NZ_QYUK01000011.1"/>
</dbReference>
<dbReference type="CDD" id="cd07185">
    <property type="entry name" value="OmpA_C-like"/>
    <property type="match status" value="1"/>
</dbReference>
<evidence type="ECO:0000256" key="3">
    <source>
        <dbReference type="ARBA" id="ARBA00023237"/>
    </source>
</evidence>
<organism evidence="7 8">
    <name type="scientific">Oleomonas cavernae</name>
    <dbReference type="NCBI Taxonomy" id="2320859"/>
    <lineage>
        <taxon>Bacteria</taxon>
        <taxon>Pseudomonadati</taxon>
        <taxon>Pseudomonadota</taxon>
        <taxon>Alphaproteobacteria</taxon>
        <taxon>Acetobacterales</taxon>
        <taxon>Acetobacteraceae</taxon>
        <taxon>Oleomonas</taxon>
    </lineage>
</organism>
<dbReference type="Pfam" id="PF00691">
    <property type="entry name" value="OmpA"/>
    <property type="match status" value="1"/>
</dbReference>
<evidence type="ECO:0000256" key="5">
    <source>
        <dbReference type="SAM" id="SignalP"/>
    </source>
</evidence>
<dbReference type="OrthoDB" id="189250at2"/>
<feature type="domain" description="OmpA-like" evidence="6">
    <location>
        <begin position="34"/>
        <end position="148"/>
    </location>
</feature>
<sequence length="148" mass="15959">MQRWLLALALAFGGTLAGCATTITTTTQVFQDPPPEIIVCYSYMIFFDWNSAALSDEARAIVGDFAQFIKANDITEIELVGHTDASGPRGYNLRLSLRRVEAVKAALVALGIPQAMIKTAAKGESALLVPTPDGIREPQNRRAELVAP</sequence>
<dbReference type="InterPro" id="IPR006664">
    <property type="entry name" value="OMP_bac"/>
</dbReference>
<gene>
    <name evidence="7" type="ORF">D3874_11800</name>
</gene>
<dbReference type="InterPro" id="IPR006665">
    <property type="entry name" value="OmpA-like"/>
</dbReference>
<dbReference type="GO" id="GO:0009279">
    <property type="term" value="C:cell outer membrane"/>
    <property type="evidence" value="ECO:0007669"/>
    <property type="project" value="UniProtKB-SubCell"/>
</dbReference>
<evidence type="ECO:0000313" key="7">
    <source>
        <dbReference type="EMBL" id="RJF87621.1"/>
    </source>
</evidence>
<evidence type="ECO:0000259" key="6">
    <source>
        <dbReference type="PROSITE" id="PS51123"/>
    </source>
</evidence>
<comment type="caution">
    <text evidence="7">The sequence shown here is derived from an EMBL/GenBank/DDBJ whole genome shotgun (WGS) entry which is preliminary data.</text>
</comment>
<dbReference type="PRINTS" id="PR01021">
    <property type="entry name" value="OMPADOMAIN"/>
</dbReference>
<protein>
    <submittedName>
        <fullName evidence="7">OmpA family protein</fullName>
    </submittedName>
</protein>
<dbReference type="PANTHER" id="PTHR30329">
    <property type="entry name" value="STATOR ELEMENT OF FLAGELLAR MOTOR COMPLEX"/>
    <property type="match status" value="1"/>
</dbReference>
<feature type="signal peptide" evidence="5">
    <location>
        <begin position="1"/>
        <end position="20"/>
    </location>
</feature>
<comment type="subcellular location">
    <subcellularLocation>
        <location evidence="1">Cell outer membrane</location>
    </subcellularLocation>
</comment>
<keyword evidence="2 4" id="KW-0472">Membrane</keyword>
<dbReference type="InterPro" id="IPR036737">
    <property type="entry name" value="OmpA-like_sf"/>
</dbReference>
<evidence type="ECO:0000256" key="2">
    <source>
        <dbReference type="ARBA" id="ARBA00023136"/>
    </source>
</evidence>
<dbReference type="Gene3D" id="3.30.1330.60">
    <property type="entry name" value="OmpA-like domain"/>
    <property type="match status" value="1"/>
</dbReference>
<keyword evidence="8" id="KW-1185">Reference proteome</keyword>
<dbReference type="AlphaFoldDB" id="A0A418WC61"/>
<name>A0A418WC61_9PROT</name>
<reference evidence="7 8" key="1">
    <citation type="submission" date="2018-09" db="EMBL/GenBank/DDBJ databases">
        <authorList>
            <person name="Zhu H."/>
        </authorList>
    </citation>
    <scope>NUCLEOTIDE SEQUENCE [LARGE SCALE GENOMIC DNA]</scope>
    <source>
        <strain evidence="7 8">K1W22B-8</strain>
    </source>
</reference>
<proteinExistence type="predicted"/>
<dbReference type="InterPro" id="IPR050330">
    <property type="entry name" value="Bact_OuterMem_StrucFunc"/>
</dbReference>
<keyword evidence="5" id="KW-0732">Signal</keyword>
<keyword evidence="3" id="KW-0998">Cell outer membrane</keyword>
<dbReference type="EMBL" id="QYUK01000011">
    <property type="protein sequence ID" value="RJF87621.1"/>
    <property type="molecule type" value="Genomic_DNA"/>
</dbReference>
<evidence type="ECO:0000256" key="4">
    <source>
        <dbReference type="PROSITE-ProRule" id="PRU00473"/>
    </source>
</evidence>
<evidence type="ECO:0000313" key="8">
    <source>
        <dbReference type="Proteomes" id="UP000284605"/>
    </source>
</evidence>
<dbReference type="PROSITE" id="PS51257">
    <property type="entry name" value="PROKAR_LIPOPROTEIN"/>
    <property type="match status" value="1"/>
</dbReference>